<dbReference type="KEGG" id="sgy:Sgly_2587"/>
<dbReference type="HOGENOM" id="CLU_1239622_0_0_9"/>
<dbReference type="Proteomes" id="UP000007488">
    <property type="component" value="Chromosome"/>
</dbReference>
<evidence type="ECO:0000256" key="2">
    <source>
        <dbReference type="SAM" id="SignalP"/>
    </source>
</evidence>
<keyword evidence="5" id="KW-1185">Reference proteome</keyword>
<evidence type="ECO:0000313" key="5">
    <source>
        <dbReference type="Proteomes" id="UP000007488"/>
    </source>
</evidence>
<evidence type="ECO:0000313" key="4">
    <source>
        <dbReference type="EMBL" id="ADY56866.1"/>
    </source>
</evidence>
<feature type="domain" description="Cell wall hydrolase SleB" evidence="3">
    <location>
        <begin position="124"/>
        <end position="222"/>
    </location>
</feature>
<reference evidence="4 5" key="1">
    <citation type="journal article" date="2011" name="Stand. Genomic Sci.">
        <title>Complete genome sequence of Syntrophobotulus glycolicus type strain (FlGlyR).</title>
        <authorList>
            <person name="Han C."/>
            <person name="Mwirichia R."/>
            <person name="Chertkov O."/>
            <person name="Held B."/>
            <person name="Lapidus A."/>
            <person name="Nolan M."/>
            <person name="Lucas S."/>
            <person name="Hammon N."/>
            <person name="Deshpande S."/>
            <person name="Cheng J.F."/>
            <person name="Tapia R."/>
            <person name="Goodwin L."/>
            <person name="Pitluck S."/>
            <person name="Huntemann M."/>
            <person name="Liolios K."/>
            <person name="Ivanova N."/>
            <person name="Pagani I."/>
            <person name="Mavromatis K."/>
            <person name="Ovchinikova G."/>
            <person name="Pati A."/>
            <person name="Chen A."/>
            <person name="Palaniappan K."/>
            <person name="Land M."/>
            <person name="Hauser L."/>
            <person name="Brambilla E.M."/>
            <person name="Rohde M."/>
            <person name="Spring S."/>
            <person name="Sikorski J."/>
            <person name="Goker M."/>
            <person name="Woyke T."/>
            <person name="Bristow J."/>
            <person name="Eisen J.A."/>
            <person name="Markowitz V."/>
            <person name="Hugenholtz P."/>
            <person name="Kyrpides N.C."/>
            <person name="Klenk H.P."/>
            <person name="Detter J.C."/>
        </authorList>
    </citation>
    <scope>NUCLEOTIDE SEQUENCE [LARGE SCALE GENOMIC DNA]</scope>
    <source>
        <strain evidence="5">DSM 8271 / FlGlyR</strain>
    </source>
</reference>
<dbReference type="Gene3D" id="1.10.10.2520">
    <property type="entry name" value="Cell wall hydrolase SleB, domain 1"/>
    <property type="match status" value="1"/>
</dbReference>
<keyword evidence="2" id="KW-0732">Signal</keyword>
<dbReference type="AlphaFoldDB" id="F0SWM6"/>
<gene>
    <name evidence="4" type="ordered locus">Sgly_2587</name>
</gene>
<dbReference type="InterPro" id="IPR042047">
    <property type="entry name" value="SleB_dom1"/>
</dbReference>
<sequence length="223" mass="24877">MVDRRCRKMIFITALMFIFGMQNVYAASESQDSLLDKLMGLKTGFWQCIVPNIAKVFEQQDEITVSVQLLDENPAGKADQSQEKEEAAPERKREDSPAEPSRGSDEEEENLQLLAKIIFAEARGESFEGQVAVGAVVLNRVEDPRFPKTIKKVIFDPGQFTPVAGNQIDFVPDKSAYSAAKAALEGKDPTNGALYYYNPKIATDKWIKTRPVIKNIGNHTFCV</sequence>
<dbReference type="EMBL" id="CP002547">
    <property type="protein sequence ID" value="ADY56866.1"/>
    <property type="molecule type" value="Genomic_DNA"/>
</dbReference>
<protein>
    <submittedName>
        <fullName evidence="4">Cell wall hydrolase SleB</fullName>
    </submittedName>
</protein>
<feature type="compositionally biased region" description="Basic and acidic residues" evidence="1">
    <location>
        <begin position="80"/>
        <end position="96"/>
    </location>
</feature>
<accession>F0SWM6</accession>
<dbReference type="GO" id="GO:0016787">
    <property type="term" value="F:hydrolase activity"/>
    <property type="evidence" value="ECO:0007669"/>
    <property type="project" value="UniProtKB-KW"/>
</dbReference>
<feature type="chain" id="PRO_5003256708" evidence="2">
    <location>
        <begin position="27"/>
        <end position="223"/>
    </location>
</feature>
<organism evidence="4 5">
    <name type="scientific">Syntrophobotulus glycolicus (strain DSM 8271 / FlGlyR)</name>
    <dbReference type="NCBI Taxonomy" id="645991"/>
    <lineage>
        <taxon>Bacteria</taxon>
        <taxon>Bacillati</taxon>
        <taxon>Bacillota</taxon>
        <taxon>Clostridia</taxon>
        <taxon>Eubacteriales</taxon>
        <taxon>Desulfitobacteriaceae</taxon>
        <taxon>Syntrophobotulus</taxon>
    </lineage>
</organism>
<evidence type="ECO:0000259" key="3">
    <source>
        <dbReference type="Pfam" id="PF07486"/>
    </source>
</evidence>
<dbReference type="Gene3D" id="6.20.240.60">
    <property type="match status" value="1"/>
</dbReference>
<feature type="region of interest" description="Disordered" evidence="1">
    <location>
        <begin position="71"/>
        <end position="107"/>
    </location>
</feature>
<keyword evidence="4" id="KW-0378">Hydrolase</keyword>
<dbReference type="RefSeq" id="WP_013625731.1">
    <property type="nucleotide sequence ID" value="NC_015172.1"/>
</dbReference>
<name>F0SWM6_SYNGF</name>
<reference evidence="5" key="2">
    <citation type="submission" date="2011-02" db="EMBL/GenBank/DDBJ databases">
        <title>The complete genome of Syntrophobotulus glycolicus DSM 8271.</title>
        <authorList>
            <person name="Lucas S."/>
            <person name="Copeland A."/>
            <person name="Lapidus A."/>
            <person name="Bruce D."/>
            <person name="Goodwin L."/>
            <person name="Pitluck S."/>
            <person name="Kyrpides N."/>
            <person name="Mavromatis K."/>
            <person name="Pagani I."/>
            <person name="Ivanova N."/>
            <person name="Mikhailova N."/>
            <person name="Chertkov O."/>
            <person name="Held B."/>
            <person name="Detter J.C."/>
            <person name="Tapia R."/>
            <person name="Han C."/>
            <person name="Land M."/>
            <person name="Hauser L."/>
            <person name="Markowitz V."/>
            <person name="Cheng J.-F."/>
            <person name="Hugenholtz P."/>
            <person name="Woyke T."/>
            <person name="Wu D."/>
            <person name="Spring S."/>
            <person name="Schroeder M."/>
            <person name="Brambilla E."/>
            <person name="Klenk H.-P."/>
            <person name="Eisen J.A."/>
        </authorList>
    </citation>
    <scope>NUCLEOTIDE SEQUENCE [LARGE SCALE GENOMIC DNA]</scope>
    <source>
        <strain evidence="5">DSM 8271 / FlGlyR</strain>
    </source>
</reference>
<dbReference type="InterPro" id="IPR011105">
    <property type="entry name" value="Cell_wall_hydrolase_SleB"/>
</dbReference>
<evidence type="ECO:0000256" key="1">
    <source>
        <dbReference type="SAM" id="MobiDB-lite"/>
    </source>
</evidence>
<proteinExistence type="predicted"/>
<dbReference type="Pfam" id="PF07486">
    <property type="entry name" value="Hydrolase_2"/>
    <property type="match status" value="1"/>
</dbReference>
<feature type="signal peptide" evidence="2">
    <location>
        <begin position="1"/>
        <end position="26"/>
    </location>
</feature>
<dbReference type="STRING" id="645991.Sgly_2587"/>
<dbReference type="eggNOG" id="COG3773">
    <property type="taxonomic scope" value="Bacteria"/>
</dbReference>